<sequence>SDFSNYSKVEIELLASFYSNDKQTKNSKIVTALIDKQELKQE</sequence>
<evidence type="ECO:0000313" key="2">
    <source>
        <dbReference type="Proteomes" id="UP000789860"/>
    </source>
</evidence>
<feature type="non-terminal residue" evidence="1">
    <location>
        <position position="1"/>
    </location>
</feature>
<name>A0ACA9M703_9GLOM</name>
<reference evidence="1" key="1">
    <citation type="submission" date="2021-06" db="EMBL/GenBank/DDBJ databases">
        <authorList>
            <person name="Kallberg Y."/>
            <person name="Tangrot J."/>
            <person name="Rosling A."/>
        </authorList>
    </citation>
    <scope>NUCLEOTIDE SEQUENCE</scope>
    <source>
        <strain evidence="1">AU212A</strain>
    </source>
</reference>
<dbReference type="EMBL" id="CAJVPM010010516">
    <property type="protein sequence ID" value="CAG8573789.1"/>
    <property type="molecule type" value="Genomic_DNA"/>
</dbReference>
<protein>
    <submittedName>
        <fullName evidence="1">9373_t:CDS:1</fullName>
    </submittedName>
</protein>
<comment type="caution">
    <text evidence="1">The sequence shown here is derived from an EMBL/GenBank/DDBJ whole genome shotgun (WGS) entry which is preliminary data.</text>
</comment>
<gene>
    <name evidence="1" type="ORF">SCALOS_LOCUS5946</name>
</gene>
<proteinExistence type="predicted"/>
<evidence type="ECO:0000313" key="1">
    <source>
        <dbReference type="EMBL" id="CAG8573789.1"/>
    </source>
</evidence>
<keyword evidence="2" id="KW-1185">Reference proteome</keyword>
<accession>A0ACA9M703</accession>
<dbReference type="Proteomes" id="UP000789860">
    <property type="component" value="Unassembled WGS sequence"/>
</dbReference>
<organism evidence="1 2">
    <name type="scientific">Scutellospora calospora</name>
    <dbReference type="NCBI Taxonomy" id="85575"/>
    <lineage>
        <taxon>Eukaryota</taxon>
        <taxon>Fungi</taxon>
        <taxon>Fungi incertae sedis</taxon>
        <taxon>Mucoromycota</taxon>
        <taxon>Glomeromycotina</taxon>
        <taxon>Glomeromycetes</taxon>
        <taxon>Diversisporales</taxon>
        <taxon>Gigasporaceae</taxon>
        <taxon>Scutellospora</taxon>
    </lineage>
</organism>